<feature type="transmembrane region" description="Helical" evidence="2">
    <location>
        <begin position="95"/>
        <end position="117"/>
    </location>
</feature>
<dbReference type="EMBL" id="CP002353">
    <property type="protein sequence ID" value="ADV61835.1"/>
    <property type="molecule type" value="Genomic_DNA"/>
</dbReference>
<keyword evidence="2" id="KW-0812">Transmembrane</keyword>
<feature type="transmembrane region" description="Helical" evidence="2">
    <location>
        <begin position="123"/>
        <end position="144"/>
    </location>
</feature>
<dbReference type="InterPro" id="IPR021279">
    <property type="entry name" value="DUF2721"/>
</dbReference>
<dbReference type="Proteomes" id="UP000008631">
    <property type="component" value="Chromosome"/>
</dbReference>
<evidence type="ECO:0000313" key="4">
    <source>
        <dbReference type="Proteomes" id="UP000008631"/>
    </source>
</evidence>
<dbReference type="HOGENOM" id="CLU_111078_0_0_0"/>
<protein>
    <recommendedName>
        <fullName evidence="5">DUF2721 domain-containing protein</fullName>
    </recommendedName>
</protein>
<gene>
    <name evidence="3" type="ordered locus">Isop_1249</name>
</gene>
<proteinExistence type="predicted"/>
<dbReference type="KEGG" id="ipa:Isop_1249"/>
<dbReference type="eggNOG" id="ENOG5033239">
    <property type="taxonomic scope" value="Bacteria"/>
</dbReference>
<evidence type="ECO:0000313" key="3">
    <source>
        <dbReference type="EMBL" id="ADV61835.1"/>
    </source>
</evidence>
<accession>E8R6D4</accession>
<dbReference type="Pfam" id="PF11026">
    <property type="entry name" value="DUF2721"/>
    <property type="match status" value="1"/>
</dbReference>
<feature type="transmembrane region" description="Helical" evidence="2">
    <location>
        <begin position="12"/>
        <end position="36"/>
    </location>
</feature>
<dbReference type="AlphaFoldDB" id="E8R6D4"/>
<reference key="1">
    <citation type="submission" date="2010-11" db="EMBL/GenBank/DDBJ databases">
        <title>The complete sequence of chromosome of Isophaera pallida ATCC 43644.</title>
        <authorList>
            <consortium name="US DOE Joint Genome Institute (JGI-PGF)"/>
            <person name="Lucas S."/>
            <person name="Copeland A."/>
            <person name="Lapidus A."/>
            <person name="Bruce D."/>
            <person name="Goodwin L."/>
            <person name="Pitluck S."/>
            <person name="Kyrpides N."/>
            <person name="Mavromatis K."/>
            <person name="Pagani I."/>
            <person name="Ivanova N."/>
            <person name="Saunders E."/>
            <person name="Brettin T."/>
            <person name="Detter J.C."/>
            <person name="Han C."/>
            <person name="Tapia R."/>
            <person name="Land M."/>
            <person name="Hauser L."/>
            <person name="Markowitz V."/>
            <person name="Cheng J.-F."/>
            <person name="Hugenholtz P."/>
            <person name="Woyke T."/>
            <person name="Wu D."/>
            <person name="Eisen J.A."/>
        </authorList>
    </citation>
    <scope>NUCLEOTIDE SEQUENCE</scope>
    <source>
        <strain>ATCC 43644</strain>
    </source>
</reference>
<evidence type="ECO:0008006" key="5">
    <source>
        <dbReference type="Google" id="ProtNLM"/>
    </source>
</evidence>
<name>E8R6D4_ISOPI</name>
<evidence type="ECO:0000256" key="2">
    <source>
        <dbReference type="SAM" id="Phobius"/>
    </source>
</evidence>
<organism evidence="3 4">
    <name type="scientific">Isosphaera pallida (strain ATCC 43644 / DSM 9630 / IS1B)</name>
    <dbReference type="NCBI Taxonomy" id="575540"/>
    <lineage>
        <taxon>Bacteria</taxon>
        <taxon>Pseudomonadati</taxon>
        <taxon>Planctomycetota</taxon>
        <taxon>Planctomycetia</taxon>
        <taxon>Isosphaerales</taxon>
        <taxon>Isosphaeraceae</taxon>
        <taxon>Isosphaera</taxon>
    </lineage>
</organism>
<keyword evidence="2" id="KW-0472">Membrane</keyword>
<evidence type="ECO:0000256" key="1">
    <source>
        <dbReference type="SAM" id="MobiDB-lite"/>
    </source>
</evidence>
<feature type="region of interest" description="Disordered" evidence="1">
    <location>
        <begin position="195"/>
        <end position="216"/>
    </location>
</feature>
<reference evidence="3 4" key="2">
    <citation type="journal article" date="2011" name="Stand. Genomic Sci.">
        <title>Complete genome sequence of Isosphaera pallida type strain (IS1B).</title>
        <authorList>
            <consortium name="US DOE Joint Genome Institute (JGI-PGF)"/>
            <person name="Goker M."/>
            <person name="Cleland D."/>
            <person name="Saunders E."/>
            <person name="Lapidus A."/>
            <person name="Nolan M."/>
            <person name="Lucas S."/>
            <person name="Hammon N."/>
            <person name="Deshpande S."/>
            <person name="Cheng J.F."/>
            <person name="Tapia R."/>
            <person name="Han C."/>
            <person name="Goodwin L."/>
            <person name="Pitluck S."/>
            <person name="Liolios K."/>
            <person name="Pagani I."/>
            <person name="Ivanova N."/>
            <person name="Mavromatis K."/>
            <person name="Pati A."/>
            <person name="Chen A."/>
            <person name="Palaniappan K."/>
            <person name="Land M."/>
            <person name="Hauser L."/>
            <person name="Chang Y.J."/>
            <person name="Jeffries C.D."/>
            <person name="Detter J.C."/>
            <person name="Beck B."/>
            <person name="Woyke T."/>
            <person name="Bristow J."/>
            <person name="Eisen J.A."/>
            <person name="Markowitz V."/>
            <person name="Hugenholtz P."/>
            <person name="Kyrpides N.C."/>
            <person name="Klenk H.P."/>
        </authorList>
    </citation>
    <scope>NUCLEOTIDE SEQUENCE [LARGE SCALE GENOMIC DNA]</scope>
    <source>
        <strain evidence="4">ATCC 43644 / DSM 9630 / IS1B</strain>
    </source>
</reference>
<dbReference type="RefSeq" id="WP_013564124.1">
    <property type="nucleotide sequence ID" value="NC_014962.1"/>
</dbReference>
<dbReference type="STRING" id="575540.Isop_1249"/>
<sequence>MSGELLSSVGKSYALEVLTAMITPALLLTGSSSLAASTSTRLSRVVDRVRQLSAEVESMTRHSSSEPIDNTRLRVIIDQLSRLGRRVVKLRSALTLIYTGIALLLSTGVAIGVTAALSWSFDWPVVILGLCGCASLLGASVQLLGETRLAIHTSLQEMAYVGHLIDQSRQRLEVCSTVGSVELPDDPATVIPGVERGKSNGAARESRTISTETRTG</sequence>
<keyword evidence="4" id="KW-1185">Reference proteome</keyword>
<keyword evidence="2" id="KW-1133">Transmembrane helix</keyword>
<dbReference type="InParanoid" id="E8R6D4"/>